<reference evidence="1" key="1">
    <citation type="journal article" date="2020" name="mSystems">
        <title>Genome- and Community-Level Interaction Insights into Carbon Utilization and Element Cycling Functions of Hydrothermarchaeota in Hydrothermal Sediment.</title>
        <authorList>
            <person name="Zhou Z."/>
            <person name="Liu Y."/>
            <person name="Xu W."/>
            <person name="Pan J."/>
            <person name="Luo Z.H."/>
            <person name="Li M."/>
        </authorList>
    </citation>
    <scope>NUCLEOTIDE SEQUENCE [LARGE SCALE GENOMIC DNA]</scope>
    <source>
        <strain evidence="1">SpSt-479</strain>
    </source>
</reference>
<dbReference type="InterPro" id="IPR013783">
    <property type="entry name" value="Ig-like_fold"/>
</dbReference>
<organism evidence="1">
    <name type="scientific">Ignavibacterium album</name>
    <dbReference type="NCBI Taxonomy" id="591197"/>
    <lineage>
        <taxon>Bacteria</taxon>
        <taxon>Pseudomonadati</taxon>
        <taxon>Ignavibacteriota</taxon>
        <taxon>Ignavibacteria</taxon>
        <taxon>Ignavibacteriales</taxon>
        <taxon>Ignavibacteriaceae</taxon>
        <taxon>Ignavibacterium</taxon>
    </lineage>
</organism>
<evidence type="ECO:0000313" key="1">
    <source>
        <dbReference type="EMBL" id="HFI90787.1"/>
    </source>
</evidence>
<accession>A0A7V2ZIV9</accession>
<dbReference type="InterPro" id="IPR036116">
    <property type="entry name" value="FN3_sf"/>
</dbReference>
<dbReference type="Gene3D" id="2.60.40.10">
    <property type="entry name" value="Immunoglobulins"/>
    <property type="match status" value="4"/>
</dbReference>
<name>A0A7V2ZIV9_9BACT</name>
<gene>
    <name evidence="1" type="ORF">ENS31_04545</name>
</gene>
<protein>
    <recommendedName>
        <fullName evidence="2">Fibronectin type III domain protein</fullName>
    </recommendedName>
</protein>
<comment type="caution">
    <text evidence="1">The sequence shown here is derived from an EMBL/GenBank/DDBJ whole genome shotgun (WGS) entry which is preliminary data.</text>
</comment>
<dbReference type="SUPFAM" id="SSF49265">
    <property type="entry name" value="Fibronectin type III"/>
    <property type="match status" value="1"/>
</dbReference>
<evidence type="ECO:0008006" key="2">
    <source>
        <dbReference type="Google" id="ProtNLM"/>
    </source>
</evidence>
<dbReference type="AlphaFoldDB" id="A0A7V2ZIV9"/>
<dbReference type="EMBL" id="DSUJ01000008">
    <property type="protein sequence ID" value="HFI90787.1"/>
    <property type="molecule type" value="Genomic_DNA"/>
</dbReference>
<proteinExistence type="predicted"/>
<sequence length="720" mass="83064">MKFCISKMFFKAVMILLLFLLIDFTKAQPDIEITKFKIGLTARSYGDSIYLRWAVTNPTAWKLAKENGFIIERAKVLPDGRIENYSKVSEAPVKPWPIEKWEEYFETRPPKDNSSLDNEGVAFTLGIGEKDDEENFNLPPEGEDYLKSIKEKRSSQEWALLLTLVAANNSLIASEGLGLFYVDKNVKENETYSYRIYCNYKSNLYSFDTTYLKIKAESFDPKKALQQIKANENDGSIEVFWDTDIQFSTYNVERSEDKKSFKRLNDSPLLTLKSTFSDSLNQDSFIDTTIINYKPYTYRVYALTVFADEILLGEITAMGRDRTPPEQPFVSQPTHIDDKKVRITWQMAEPPAKDLAGFYVGRDSLIDGKYNYIHKGVLPKDIREFIDTTFSKNNYNFYTVFAVDTAGNMSSSYPVYVVLNDTVPPAPPKWEEAFMDSNGVVTLRLEQNREFDLMGYRILKANAPDHEFSSIIESFDPDSVELKFKVEFQDTVELQTTTKYVYYRATALDNRYNESDFSEIIAVPRPDVVPPIAPVLTDALVSEKDVTLKFIPSESADVKNHFVLRRVSGEEKWDTVAIIKHKDSIYVDNQVKQNILYQYCLFAQDSSNLKSELSFILEARPYYLGVLPEIKNFSVFFDEKNKTATLNWDYDKLPEIYFVIYRAYENQPLRRYKTIKSSDTRNYTDSDFSNGAGKYSYAIKAFDKINAESKMSEVKDILLK</sequence>